<gene>
    <name evidence="4" type="primary">LOC109468367</name>
</gene>
<dbReference type="Proteomes" id="UP000515135">
    <property type="component" value="Unplaced"/>
</dbReference>
<keyword evidence="3" id="KW-1185">Reference proteome</keyword>
<evidence type="ECO:0000313" key="3">
    <source>
        <dbReference type="Proteomes" id="UP000515135"/>
    </source>
</evidence>
<keyword evidence="2" id="KW-0812">Transmembrane</keyword>
<accession>A0A6P4YY21</accession>
<feature type="region of interest" description="Disordered" evidence="1">
    <location>
        <begin position="157"/>
        <end position="183"/>
    </location>
</feature>
<feature type="region of interest" description="Disordered" evidence="1">
    <location>
        <begin position="93"/>
        <end position="142"/>
    </location>
</feature>
<dbReference type="RefSeq" id="XP_019622176.1">
    <property type="nucleotide sequence ID" value="XM_019766617.1"/>
</dbReference>
<feature type="region of interest" description="Disordered" evidence="1">
    <location>
        <begin position="198"/>
        <end position="236"/>
    </location>
</feature>
<feature type="region of interest" description="Disordered" evidence="1">
    <location>
        <begin position="11"/>
        <end position="56"/>
    </location>
</feature>
<evidence type="ECO:0000256" key="2">
    <source>
        <dbReference type="SAM" id="Phobius"/>
    </source>
</evidence>
<feature type="compositionally biased region" description="Basic and acidic residues" evidence="1">
    <location>
        <begin position="29"/>
        <end position="38"/>
    </location>
</feature>
<evidence type="ECO:0000256" key="1">
    <source>
        <dbReference type="SAM" id="MobiDB-lite"/>
    </source>
</evidence>
<dbReference type="GeneID" id="109468367"/>
<organism evidence="3 4">
    <name type="scientific">Branchiostoma belcheri</name>
    <name type="common">Amphioxus</name>
    <dbReference type="NCBI Taxonomy" id="7741"/>
    <lineage>
        <taxon>Eukaryota</taxon>
        <taxon>Metazoa</taxon>
        <taxon>Chordata</taxon>
        <taxon>Cephalochordata</taxon>
        <taxon>Leptocardii</taxon>
        <taxon>Amphioxiformes</taxon>
        <taxon>Branchiostomatidae</taxon>
        <taxon>Branchiostoma</taxon>
    </lineage>
</organism>
<reference evidence="4" key="1">
    <citation type="submission" date="2025-08" db="UniProtKB">
        <authorList>
            <consortium name="RefSeq"/>
        </authorList>
    </citation>
    <scope>IDENTIFICATION</scope>
    <source>
        <tissue evidence="4">Gonad</tissue>
    </source>
</reference>
<feature type="compositionally biased region" description="Basic and acidic residues" evidence="1">
    <location>
        <begin position="220"/>
        <end position="234"/>
    </location>
</feature>
<dbReference type="OrthoDB" id="10032073at2759"/>
<feature type="transmembrane region" description="Helical" evidence="2">
    <location>
        <begin position="314"/>
        <end position="333"/>
    </location>
</feature>
<dbReference type="AlphaFoldDB" id="A0A6P4YY21"/>
<sequence>MGTNSGGFYIPEIHVHPPSPELAPCTRGPEPHVRKDDAGYDAVGCPGKNGSRQDSGLLTVPNRADHFLYTSPGRAPKCSGKCKLSEDGKLAPNKTLYWRGSPEVRRAQPRPRRREDSPYIDPIDALRSNPSHDLAEEARYTEPYNSRKNSAYQWKKIARRDPGPKGTSTYENVGREGGGSRGSLVQQCACQCSRNIATPPATGEGHGTRQEPGTSSTNTREPEAENHDYHDVKPTDPTVCEPYMVTNMTTITQQWQPSWNDIKSSVGSHGNGPEENNQYEVIPDHAGPEVVLENRINMAAAEGDAIQAENRGHFFFLFLFLLLFVAGIVCLILRFSTSTFQHAQVSTGNMPGGIQLIP</sequence>
<dbReference type="KEGG" id="bbel:109468367"/>
<keyword evidence="2" id="KW-1133">Transmembrane helix</keyword>
<keyword evidence="2" id="KW-0472">Membrane</keyword>
<name>A0A6P4YY21_BRABE</name>
<evidence type="ECO:0000313" key="4">
    <source>
        <dbReference type="RefSeq" id="XP_019622176.1"/>
    </source>
</evidence>
<proteinExistence type="predicted"/>
<protein>
    <submittedName>
        <fullName evidence="4">Uncharacterized protein LOC109468367</fullName>
    </submittedName>
</protein>